<evidence type="ECO:0000313" key="2">
    <source>
        <dbReference type="EMBL" id="MBW4662562.1"/>
    </source>
</evidence>
<proteinExistence type="predicted"/>
<evidence type="ECO:0000256" key="1">
    <source>
        <dbReference type="SAM" id="MobiDB-lite"/>
    </source>
</evidence>
<dbReference type="SUPFAM" id="SSF53137">
    <property type="entry name" value="Translational machinery components"/>
    <property type="match status" value="1"/>
</dbReference>
<dbReference type="Proteomes" id="UP000757435">
    <property type="component" value="Unassembled WGS sequence"/>
</dbReference>
<feature type="region of interest" description="Disordered" evidence="1">
    <location>
        <begin position="27"/>
        <end position="60"/>
    </location>
</feature>
<dbReference type="AlphaFoldDB" id="A0A951QG49"/>
<reference evidence="2" key="2">
    <citation type="journal article" date="2022" name="Microbiol. Resour. Announc.">
        <title>Metagenome Sequencing to Explore Phylogenomics of Terrestrial Cyanobacteria.</title>
        <authorList>
            <person name="Ward R.D."/>
            <person name="Stajich J.E."/>
            <person name="Johansen J.R."/>
            <person name="Huntemann M."/>
            <person name="Clum A."/>
            <person name="Foster B."/>
            <person name="Foster B."/>
            <person name="Roux S."/>
            <person name="Palaniappan K."/>
            <person name="Varghese N."/>
            <person name="Mukherjee S."/>
            <person name="Reddy T.B.K."/>
            <person name="Daum C."/>
            <person name="Copeland A."/>
            <person name="Chen I.A."/>
            <person name="Ivanova N.N."/>
            <person name="Kyrpides N.C."/>
            <person name="Shapiro N."/>
            <person name="Eloe-Fadrosh E.A."/>
            <person name="Pietrasiak N."/>
        </authorList>
    </citation>
    <scope>NUCLEOTIDE SEQUENCE</scope>
    <source>
        <strain evidence="2">UHER 2000/2452</strain>
    </source>
</reference>
<evidence type="ECO:0000313" key="3">
    <source>
        <dbReference type="Proteomes" id="UP000757435"/>
    </source>
</evidence>
<dbReference type="Gene3D" id="3.30.420.60">
    <property type="entry name" value="eRF1 domain 2"/>
    <property type="match status" value="1"/>
</dbReference>
<gene>
    <name evidence="2" type="ORF">KME15_28285</name>
</gene>
<dbReference type="EMBL" id="JAHHHD010000085">
    <property type="protein sequence ID" value="MBW4662562.1"/>
    <property type="molecule type" value="Genomic_DNA"/>
</dbReference>
<accession>A0A951QG49</accession>
<feature type="compositionally biased region" description="Basic and acidic residues" evidence="1">
    <location>
        <begin position="27"/>
        <end position="41"/>
    </location>
</feature>
<protein>
    <submittedName>
        <fullName evidence="2">Uncharacterized protein</fullName>
    </submittedName>
</protein>
<dbReference type="InterPro" id="IPR042226">
    <property type="entry name" value="eFR1_2_sf"/>
</dbReference>
<name>A0A951QG49_9CYAN</name>
<comment type="caution">
    <text evidence="2">The sequence shown here is derived from an EMBL/GenBank/DDBJ whole genome shotgun (WGS) entry which is preliminary data.</text>
</comment>
<reference evidence="2" key="1">
    <citation type="submission" date="2021-05" db="EMBL/GenBank/DDBJ databases">
        <authorList>
            <person name="Pietrasiak N."/>
            <person name="Ward R."/>
            <person name="Stajich J.E."/>
            <person name="Kurbessoian T."/>
        </authorList>
    </citation>
    <scope>NUCLEOTIDE SEQUENCE</scope>
    <source>
        <strain evidence="2">UHER 2000/2452</strain>
    </source>
</reference>
<organism evidence="2 3">
    <name type="scientific">Drouetiella hepatica Uher 2000/2452</name>
    <dbReference type="NCBI Taxonomy" id="904376"/>
    <lineage>
        <taxon>Bacteria</taxon>
        <taxon>Bacillati</taxon>
        <taxon>Cyanobacteriota</taxon>
        <taxon>Cyanophyceae</taxon>
        <taxon>Oculatellales</taxon>
        <taxon>Oculatellaceae</taxon>
        <taxon>Drouetiella</taxon>
    </lineage>
</organism>
<sequence length="136" mass="15354">METKVGLWIDHRKAVVVTITEKGEETREITSDVEKQLRRSGDSPLEGSYESRQVPADNSRQRTLTGHLNTYYDTVIDYLRDAESILILGPGEAKDELKERLEANSLGGRVVGTETVDKMTDRQIAAKIRQHFAESH</sequence>